<feature type="transmembrane region" description="Helical" evidence="2">
    <location>
        <begin position="314"/>
        <end position="337"/>
    </location>
</feature>
<reference evidence="3" key="1">
    <citation type="submission" date="2013-08" db="EMBL/GenBank/DDBJ databases">
        <title>Gene expansion shapes genome architecture in the human pathogen Lichtheimia corymbifera: an evolutionary genomics analysis in the ancient terrestrial Mucorales (Mucoromycotina).</title>
        <authorList>
            <person name="Schwartze V.U."/>
            <person name="Winter S."/>
            <person name="Shelest E."/>
            <person name="Marcet-Houben M."/>
            <person name="Horn F."/>
            <person name="Wehner S."/>
            <person name="Hoffmann K."/>
            <person name="Riege K."/>
            <person name="Sammeth M."/>
            <person name="Nowrousian M."/>
            <person name="Valiante V."/>
            <person name="Linde J."/>
            <person name="Jacobsen I.D."/>
            <person name="Marz M."/>
            <person name="Brakhage A.A."/>
            <person name="Gabaldon T."/>
            <person name="Bocker S."/>
            <person name="Voigt K."/>
        </authorList>
    </citation>
    <scope>NUCLEOTIDE SEQUENCE [LARGE SCALE GENOMIC DNA]</scope>
    <source>
        <strain evidence="3">FSU 9682</strain>
    </source>
</reference>
<feature type="region of interest" description="Disordered" evidence="1">
    <location>
        <begin position="348"/>
        <end position="374"/>
    </location>
</feature>
<comment type="caution">
    <text evidence="3">The sequence shown here is derived from an EMBL/GenBank/DDBJ whole genome shotgun (WGS) entry which is preliminary data.</text>
</comment>
<keyword evidence="2" id="KW-1133">Transmembrane helix</keyword>
<dbReference type="Proteomes" id="UP000027586">
    <property type="component" value="Unassembled WGS sequence"/>
</dbReference>
<feature type="transmembrane region" description="Helical" evidence="2">
    <location>
        <begin position="227"/>
        <end position="251"/>
    </location>
</feature>
<proteinExistence type="predicted"/>
<feature type="compositionally biased region" description="Polar residues" evidence="1">
    <location>
        <begin position="348"/>
        <end position="372"/>
    </location>
</feature>
<gene>
    <name evidence="3" type="ORF">LCOR_03551.1</name>
</gene>
<name>A0A068RPF0_9FUNG</name>
<evidence type="ECO:0000313" key="4">
    <source>
        <dbReference type="Proteomes" id="UP000027586"/>
    </source>
</evidence>
<keyword evidence="4" id="KW-1185">Reference proteome</keyword>
<protein>
    <submittedName>
        <fullName evidence="3">Uncharacterized protein</fullName>
    </submittedName>
</protein>
<organism evidence="3 4">
    <name type="scientific">Lichtheimia corymbifera JMRC:FSU:9682</name>
    <dbReference type="NCBI Taxonomy" id="1263082"/>
    <lineage>
        <taxon>Eukaryota</taxon>
        <taxon>Fungi</taxon>
        <taxon>Fungi incertae sedis</taxon>
        <taxon>Mucoromycota</taxon>
        <taxon>Mucoromycotina</taxon>
        <taxon>Mucoromycetes</taxon>
        <taxon>Mucorales</taxon>
        <taxon>Lichtheimiaceae</taxon>
        <taxon>Lichtheimia</taxon>
    </lineage>
</organism>
<evidence type="ECO:0000256" key="2">
    <source>
        <dbReference type="SAM" id="Phobius"/>
    </source>
</evidence>
<sequence>MSGLTVDNLTTRTLSHHCVEDECHCDWRISIYGCTEETAMYYIYIVNIALSGLVVAVGIGLIIHRLIIKGHKLWDYRRAGGCLRPKPVDSMLVLLTFYNIRESSRICYCCLTSIERAKAFGKLVRLISSVILVVDVAPTNMIARSFLFEIPWQFGYGSFALYLVGIAQTLAESHKAVSTGWLPSAQVVDLLGSWFFLWPFVINNVCSIISGAFAYSNLYVSEVFARLLYGFWFLHDASLSGAVLFAGWRLVRILNSHLARFGKDGARYQAIKTGIFKIKMLVGVIIVCLMSFASFLLLYGILRDRIMTSTVGSVILAVIWTYLGPMTTVFVEAAIIINPKFEKNQALAANSSSGTGGDSTFPTSTGESTSYTAPGVTMSFNDKEEMSDLKQQQLRYQQLYQKHAVGPNVSNHLPVDRASDDSTADDFQRQKFRNHAADDTGSSKYELVY</sequence>
<dbReference type="OrthoDB" id="2131431at2759"/>
<accession>A0A068RPF0</accession>
<keyword evidence="2" id="KW-0812">Transmembrane</keyword>
<dbReference type="AlphaFoldDB" id="A0A068RPF0"/>
<feature type="transmembrane region" description="Helical" evidence="2">
    <location>
        <begin position="191"/>
        <end position="215"/>
    </location>
</feature>
<dbReference type="VEuPathDB" id="FungiDB:LCOR_03551.1"/>
<evidence type="ECO:0000256" key="1">
    <source>
        <dbReference type="SAM" id="MobiDB-lite"/>
    </source>
</evidence>
<feature type="transmembrane region" description="Helical" evidence="2">
    <location>
        <begin position="41"/>
        <end position="68"/>
    </location>
</feature>
<feature type="transmembrane region" description="Helical" evidence="2">
    <location>
        <begin position="281"/>
        <end position="302"/>
    </location>
</feature>
<keyword evidence="2" id="KW-0472">Membrane</keyword>
<evidence type="ECO:0000313" key="3">
    <source>
        <dbReference type="EMBL" id="CDH52018.1"/>
    </source>
</evidence>
<dbReference type="EMBL" id="CBTN010000011">
    <property type="protein sequence ID" value="CDH52018.1"/>
    <property type="molecule type" value="Genomic_DNA"/>
</dbReference>
<feature type="transmembrane region" description="Helical" evidence="2">
    <location>
        <begin position="123"/>
        <end position="142"/>
    </location>
</feature>